<dbReference type="RefSeq" id="XP_047777431.1">
    <property type="nucleotide sequence ID" value="XM_047926473.1"/>
</dbReference>
<gene>
    <name evidence="2" type="ORF">C8Q71DRAFT_837751</name>
</gene>
<organism evidence="2 3">
    <name type="scientific">Rhodofomes roseus</name>
    <dbReference type="NCBI Taxonomy" id="34475"/>
    <lineage>
        <taxon>Eukaryota</taxon>
        <taxon>Fungi</taxon>
        <taxon>Dikarya</taxon>
        <taxon>Basidiomycota</taxon>
        <taxon>Agaricomycotina</taxon>
        <taxon>Agaricomycetes</taxon>
        <taxon>Polyporales</taxon>
        <taxon>Rhodofomes</taxon>
    </lineage>
</organism>
<accession>A0ABQ8KBM0</accession>
<evidence type="ECO:0000313" key="3">
    <source>
        <dbReference type="Proteomes" id="UP000814176"/>
    </source>
</evidence>
<evidence type="ECO:0000256" key="1">
    <source>
        <dbReference type="SAM" id="MobiDB-lite"/>
    </source>
</evidence>
<name>A0ABQ8KBM0_9APHY</name>
<evidence type="ECO:0000313" key="2">
    <source>
        <dbReference type="EMBL" id="KAH9834945.1"/>
    </source>
</evidence>
<protein>
    <submittedName>
        <fullName evidence="2">Uncharacterized protein</fullName>
    </submittedName>
</protein>
<dbReference type="GeneID" id="72007205"/>
<dbReference type="EMBL" id="JADCUA010000014">
    <property type="protein sequence ID" value="KAH9834945.1"/>
    <property type="molecule type" value="Genomic_DNA"/>
</dbReference>
<feature type="compositionally biased region" description="Basic and acidic residues" evidence="1">
    <location>
        <begin position="77"/>
        <end position="108"/>
    </location>
</feature>
<sequence>MDPLGQNGNRPRVLDPSGERCPDYELVAFAAIRQAMTANGNMNDEQAVQALRESWQTHHNAQIQAWQVQSLEDRRLAEEEEQRAREEEEALRAEEQRAAAEEQKTLDKKKPKLATVDPSRRPPTQLRQRVAEYAREKLMKLAYVELDYFTAKTRQLAESQAKSVVNETYTLVSGDTGLSLTPASSLKAIKGVRRDADLPFEEMTTAWPVFIQEITDLPEIWPQPIVQQYLRFFLQIVGHQDSQDPIGQPALMRYMEEVRTDWHEKIIARNVSDQTYNIGVFEPKLYEQCKAEIQSTSARLQIQRVRLPLCLFNSSNLR</sequence>
<reference evidence="2 3" key="1">
    <citation type="journal article" date="2021" name="Environ. Microbiol.">
        <title>Gene family expansions and transcriptome signatures uncover fungal adaptations to wood decay.</title>
        <authorList>
            <person name="Hage H."/>
            <person name="Miyauchi S."/>
            <person name="Viragh M."/>
            <person name="Drula E."/>
            <person name="Min B."/>
            <person name="Chaduli D."/>
            <person name="Navarro D."/>
            <person name="Favel A."/>
            <person name="Norest M."/>
            <person name="Lesage-Meessen L."/>
            <person name="Balint B."/>
            <person name="Merenyi Z."/>
            <person name="de Eugenio L."/>
            <person name="Morin E."/>
            <person name="Martinez A.T."/>
            <person name="Baldrian P."/>
            <person name="Stursova M."/>
            <person name="Martinez M.J."/>
            <person name="Novotny C."/>
            <person name="Magnuson J.K."/>
            <person name="Spatafora J.W."/>
            <person name="Maurice S."/>
            <person name="Pangilinan J."/>
            <person name="Andreopoulos W."/>
            <person name="LaButti K."/>
            <person name="Hundley H."/>
            <person name="Na H."/>
            <person name="Kuo A."/>
            <person name="Barry K."/>
            <person name="Lipzen A."/>
            <person name="Henrissat B."/>
            <person name="Riley R."/>
            <person name="Ahrendt S."/>
            <person name="Nagy L.G."/>
            <person name="Grigoriev I.V."/>
            <person name="Martin F."/>
            <person name="Rosso M.N."/>
        </authorList>
    </citation>
    <scope>NUCLEOTIDE SEQUENCE [LARGE SCALE GENOMIC DNA]</scope>
    <source>
        <strain evidence="2 3">CIRM-BRFM 1785</strain>
    </source>
</reference>
<dbReference type="Proteomes" id="UP000814176">
    <property type="component" value="Unassembled WGS sequence"/>
</dbReference>
<feature type="region of interest" description="Disordered" evidence="1">
    <location>
        <begin position="77"/>
        <end position="125"/>
    </location>
</feature>
<feature type="region of interest" description="Disordered" evidence="1">
    <location>
        <begin position="1"/>
        <end position="20"/>
    </location>
</feature>
<comment type="caution">
    <text evidence="2">The sequence shown here is derived from an EMBL/GenBank/DDBJ whole genome shotgun (WGS) entry which is preliminary data.</text>
</comment>
<keyword evidence="3" id="KW-1185">Reference proteome</keyword>
<proteinExistence type="predicted"/>